<dbReference type="KEGG" id="opf:CBP31_08740"/>
<evidence type="ECO:0000259" key="1">
    <source>
        <dbReference type="Pfam" id="PF04536"/>
    </source>
</evidence>
<proteinExistence type="predicted"/>
<gene>
    <name evidence="2" type="ORF">CBP31_08740</name>
</gene>
<dbReference type="EMBL" id="CP021377">
    <property type="protein sequence ID" value="ART82699.1"/>
    <property type="molecule type" value="Genomic_DNA"/>
</dbReference>
<accession>A0A1Y0D5A6</accession>
<dbReference type="PANTHER" id="PTHR30373">
    <property type="entry name" value="UPF0603 PROTEIN YGCG"/>
    <property type="match status" value="1"/>
</dbReference>
<dbReference type="Pfam" id="PF04536">
    <property type="entry name" value="TPM_phosphatase"/>
    <property type="match status" value="1"/>
</dbReference>
<dbReference type="AlphaFoldDB" id="A0A1Y0D5A6"/>
<sequence length="163" mass="18327">MQNKFKRLTGIAALEGQWLRRRHFDEPMLAQIAERIRQAESEHTGELVVAVEAIMPSHEQDARLRALEVYGRLKVWDTPLNSGVLLYLALDSRAIEIIADRGIDASSAQWQQVCADLQARLAKADYLEGLMAAVDAIQVILKTQAPHHHDHKANVLPNRPVIL</sequence>
<dbReference type="RefSeq" id="WP_087036422.1">
    <property type="nucleotide sequence ID" value="NZ_CP021377.1"/>
</dbReference>
<feature type="domain" description="TPM" evidence="1">
    <location>
        <begin position="30"/>
        <end position="138"/>
    </location>
</feature>
<dbReference type="Gene3D" id="3.10.310.50">
    <property type="match status" value="1"/>
</dbReference>
<dbReference type="InterPro" id="IPR007621">
    <property type="entry name" value="TPM_dom"/>
</dbReference>
<name>A0A1Y0D5A6_9GAMM</name>
<protein>
    <recommendedName>
        <fullName evidence="1">TPM domain-containing protein</fullName>
    </recommendedName>
</protein>
<keyword evidence="3" id="KW-1185">Reference proteome</keyword>
<evidence type="ECO:0000313" key="2">
    <source>
        <dbReference type="EMBL" id="ART82699.1"/>
    </source>
</evidence>
<dbReference type="PANTHER" id="PTHR30373:SF8">
    <property type="entry name" value="BLL7265 PROTEIN"/>
    <property type="match status" value="1"/>
</dbReference>
<reference evidence="2 3" key="1">
    <citation type="journal article" date="2014" name="Int. J. Syst. Evol. Microbiol.">
        <title>Oceanisphaera profunda sp. nov., a marine bacterium isolated from deep-sea sediment, and emended description of the genus Oceanisphaera.</title>
        <authorList>
            <person name="Xu Z."/>
            <person name="Zhang X.Y."/>
            <person name="Su H.N."/>
            <person name="Yu Z.C."/>
            <person name="Liu C."/>
            <person name="Li H."/>
            <person name="Chen X.L."/>
            <person name="Song X.Y."/>
            <person name="Xie B.B."/>
            <person name="Qin Q.L."/>
            <person name="Zhou B.C."/>
            <person name="Shi M."/>
            <person name="Huang Y."/>
            <person name="Zhang Y.Z."/>
        </authorList>
    </citation>
    <scope>NUCLEOTIDE SEQUENCE [LARGE SCALE GENOMIC DNA]</scope>
    <source>
        <strain evidence="2 3">SM1222</strain>
    </source>
</reference>
<dbReference type="OrthoDB" id="5683663at2"/>
<organism evidence="2 3">
    <name type="scientific">Oceanisphaera profunda</name>
    <dbReference type="NCBI Taxonomy" id="1416627"/>
    <lineage>
        <taxon>Bacteria</taxon>
        <taxon>Pseudomonadati</taxon>
        <taxon>Pseudomonadota</taxon>
        <taxon>Gammaproteobacteria</taxon>
        <taxon>Aeromonadales</taxon>
        <taxon>Aeromonadaceae</taxon>
        <taxon>Oceanisphaera</taxon>
    </lineage>
</organism>
<evidence type="ECO:0000313" key="3">
    <source>
        <dbReference type="Proteomes" id="UP000243937"/>
    </source>
</evidence>
<dbReference type="Proteomes" id="UP000243937">
    <property type="component" value="Chromosome"/>
</dbReference>